<evidence type="ECO:0000313" key="8">
    <source>
        <dbReference type="Proteomes" id="UP000594262"/>
    </source>
</evidence>
<evidence type="ECO:0000259" key="6">
    <source>
        <dbReference type="SMART" id="SM00041"/>
    </source>
</evidence>
<dbReference type="PANTHER" id="PTHR15283">
    <property type="entry name" value="GREMLIN 1"/>
    <property type="match status" value="1"/>
</dbReference>
<organism evidence="7 8">
    <name type="scientific">Clytia hemisphaerica</name>
    <dbReference type="NCBI Taxonomy" id="252671"/>
    <lineage>
        <taxon>Eukaryota</taxon>
        <taxon>Metazoa</taxon>
        <taxon>Cnidaria</taxon>
        <taxon>Hydrozoa</taxon>
        <taxon>Hydroidolina</taxon>
        <taxon>Leptothecata</taxon>
        <taxon>Obeliida</taxon>
        <taxon>Clytiidae</taxon>
        <taxon>Clytia</taxon>
    </lineage>
</organism>
<dbReference type="GO" id="GO:0036122">
    <property type="term" value="F:BMP binding"/>
    <property type="evidence" value="ECO:0007669"/>
    <property type="project" value="TreeGrafter"/>
</dbReference>
<dbReference type="GO" id="GO:0048018">
    <property type="term" value="F:receptor ligand activity"/>
    <property type="evidence" value="ECO:0007669"/>
    <property type="project" value="TreeGrafter"/>
</dbReference>
<comment type="subcellular location">
    <subcellularLocation>
        <location evidence="1">Secreted</location>
    </subcellularLocation>
</comment>
<evidence type="ECO:0000256" key="2">
    <source>
        <dbReference type="ARBA" id="ARBA00022525"/>
    </source>
</evidence>
<evidence type="ECO:0000256" key="4">
    <source>
        <dbReference type="ARBA" id="ARBA00023157"/>
    </source>
</evidence>
<feature type="domain" description="CTCK" evidence="6">
    <location>
        <begin position="76"/>
        <end position="161"/>
    </location>
</feature>
<evidence type="ECO:0000256" key="3">
    <source>
        <dbReference type="ARBA" id="ARBA00022729"/>
    </source>
</evidence>
<protein>
    <recommendedName>
        <fullName evidence="6">CTCK domain-containing protein</fullName>
    </recommendedName>
</protein>
<dbReference type="Proteomes" id="UP000594262">
    <property type="component" value="Unplaced"/>
</dbReference>
<dbReference type="EnsemblMetazoa" id="CLYHEMT007497.1">
    <property type="protein sequence ID" value="CLYHEMP007497.1"/>
    <property type="gene ID" value="CLYHEMG007497"/>
</dbReference>
<accession>A0A7M5WKJ7</accession>
<dbReference type="GO" id="GO:0005615">
    <property type="term" value="C:extracellular space"/>
    <property type="evidence" value="ECO:0007669"/>
    <property type="project" value="TreeGrafter"/>
</dbReference>
<dbReference type="InterPro" id="IPR004133">
    <property type="entry name" value="DAN_dom"/>
</dbReference>
<dbReference type="InterPro" id="IPR029034">
    <property type="entry name" value="Cystine-knot_cytokine"/>
</dbReference>
<dbReference type="GO" id="GO:0038098">
    <property type="term" value="P:sequestering of BMP from receptor via BMP binding"/>
    <property type="evidence" value="ECO:0007669"/>
    <property type="project" value="TreeGrafter"/>
</dbReference>
<dbReference type="SMART" id="SM00041">
    <property type="entry name" value="CT"/>
    <property type="match status" value="1"/>
</dbReference>
<dbReference type="OrthoDB" id="10061784at2759"/>
<dbReference type="InterPro" id="IPR006207">
    <property type="entry name" value="Cys_knot_C"/>
</dbReference>
<keyword evidence="2" id="KW-0964">Secreted</keyword>
<keyword evidence="3 5" id="KW-0732">Signal</keyword>
<dbReference type="PANTHER" id="PTHR15283:SF4">
    <property type="entry name" value="BURSICON"/>
    <property type="match status" value="1"/>
</dbReference>
<dbReference type="Pfam" id="PF03045">
    <property type="entry name" value="DAN"/>
    <property type="match status" value="1"/>
</dbReference>
<dbReference type="Gene3D" id="2.10.90.10">
    <property type="entry name" value="Cystine-knot cytokines"/>
    <property type="match status" value="1"/>
</dbReference>
<feature type="chain" id="PRO_5029893733" description="CTCK domain-containing protein" evidence="5">
    <location>
        <begin position="25"/>
        <end position="161"/>
    </location>
</feature>
<feature type="signal peptide" evidence="5">
    <location>
        <begin position="1"/>
        <end position="24"/>
    </location>
</feature>
<dbReference type="AlphaFoldDB" id="A0A7M5WKJ7"/>
<name>A0A7M5WKJ7_9CNID</name>
<dbReference type="GO" id="GO:0009887">
    <property type="term" value="P:animal organ morphogenesis"/>
    <property type="evidence" value="ECO:0007669"/>
    <property type="project" value="TreeGrafter"/>
</dbReference>
<reference evidence="7" key="1">
    <citation type="submission" date="2021-01" db="UniProtKB">
        <authorList>
            <consortium name="EnsemblMetazoa"/>
        </authorList>
    </citation>
    <scope>IDENTIFICATION</scope>
</reference>
<keyword evidence="4" id="KW-1015">Disulfide bond</keyword>
<proteinExistence type="predicted"/>
<evidence type="ECO:0000313" key="7">
    <source>
        <dbReference type="EnsemblMetazoa" id="CLYHEMP007497.1"/>
    </source>
</evidence>
<keyword evidence="8" id="KW-1185">Reference proteome</keyword>
<evidence type="ECO:0000256" key="1">
    <source>
        <dbReference type="ARBA" id="ARBA00004613"/>
    </source>
</evidence>
<evidence type="ECO:0000256" key="5">
    <source>
        <dbReference type="SAM" id="SignalP"/>
    </source>
</evidence>
<sequence>MMTQSKIFISVIVNLCTLLYHIDGAPASAAKSKTEPPKPAWFLIGQQVKNMIHKEIPDDKDIVISEKEFEDQTCKLVYKTFVIKHPRCITEEVVLPVCYGQCNSIYLPGNTFKDTLGLCQSCQPTRKAYKLVVLKCPDAKHKKIRKRKIEYFKECACKRCG</sequence>